<protein>
    <recommendedName>
        <fullName evidence="9">limulus clotting factor C</fullName>
        <ecNumber evidence="9">3.4.21.84</ecNumber>
    </recommendedName>
</protein>
<evidence type="ECO:0000256" key="10">
    <source>
        <dbReference type="RuleBase" id="RU363034"/>
    </source>
</evidence>
<evidence type="ECO:0000256" key="7">
    <source>
        <dbReference type="ARBA" id="ARBA00023157"/>
    </source>
</evidence>
<dbReference type="InterPro" id="IPR035914">
    <property type="entry name" value="Sperma_CUB_dom_sf"/>
</dbReference>
<feature type="chain" id="PRO_5025690509" description="limulus clotting factor C" evidence="12">
    <location>
        <begin position="33"/>
        <end position="511"/>
    </location>
</feature>
<dbReference type="GO" id="GO:0004252">
    <property type="term" value="F:serine-type endopeptidase activity"/>
    <property type="evidence" value="ECO:0007669"/>
    <property type="project" value="InterPro"/>
</dbReference>
<dbReference type="AlphaFoldDB" id="A0A6A4V1N3"/>
<dbReference type="CDD" id="cd00190">
    <property type="entry name" value="Tryp_SPc"/>
    <property type="match status" value="1"/>
</dbReference>
<evidence type="ECO:0000256" key="5">
    <source>
        <dbReference type="ARBA" id="ARBA00022820"/>
    </source>
</evidence>
<dbReference type="OrthoDB" id="10059102at2759"/>
<dbReference type="PROSITE" id="PS50240">
    <property type="entry name" value="TRYPSIN_DOM"/>
    <property type="match status" value="1"/>
</dbReference>
<dbReference type="PANTHER" id="PTHR24252">
    <property type="entry name" value="ACROSIN-RELATED"/>
    <property type="match status" value="1"/>
</dbReference>
<dbReference type="GO" id="GO:0042381">
    <property type="term" value="P:hemolymph coagulation"/>
    <property type="evidence" value="ECO:0007669"/>
    <property type="project" value="UniProtKB-KW"/>
</dbReference>
<evidence type="ECO:0000256" key="1">
    <source>
        <dbReference type="ARBA" id="ARBA00022659"/>
    </source>
</evidence>
<evidence type="ECO:0000313" key="15">
    <source>
        <dbReference type="Proteomes" id="UP000440578"/>
    </source>
</evidence>
<dbReference type="InterPro" id="IPR043504">
    <property type="entry name" value="Peptidase_S1_PA_chymotrypsin"/>
</dbReference>
<dbReference type="Pfam" id="PF00089">
    <property type="entry name" value="Trypsin"/>
    <property type="match status" value="1"/>
</dbReference>
<gene>
    <name evidence="14" type="primary">TRY2</name>
    <name evidence="14" type="ORF">FJT64_013014</name>
</gene>
<proteinExistence type="predicted"/>
<dbReference type="InterPro" id="IPR001254">
    <property type="entry name" value="Trypsin_dom"/>
</dbReference>
<dbReference type="PROSITE" id="PS00135">
    <property type="entry name" value="TRYPSIN_SER"/>
    <property type="match status" value="1"/>
</dbReference>
<evidence type="ECO:0000256" key="3">
    <source>
        <dbReference type="ARBA" id="ARBA00022729"/>
    </source>
</evidence>
<evidence type="ECO:0000256" key="9">
    <source>
        <dbReference type="ARBA" id="ARBA00066707"/>
    </source>
</evidence>
<evidence type="ECO:0000256" key="6">
    <source>
        <dbReference type="ARBA" id="ARBA00022825"/>
    </source>
</evidence>
<comment type="catalytic activity">
    <reaction evidence="8">
        <text>Selective cleavage of 103-Arg-|-Ser-104 and 124-Ile-|-Ile-125 bonds in Limulus clotting factor B to form activated factor B. Cleavage of -Pro-Arg-|-Xaa- bonds in synthetic substrates.</text>
        <dbReference type="EC" id="3.4.21.84"/>
    </reaction>
</comment>
<keyword evidence="1" id="KW-0768">Sushi</keyword>
<feature type="region of interest" description="Disordered" evidence="11">
    <location>
        <begin position="62"/>
        <end position="86"/>
    </location>
</feature>
<keyword evidence="2 10" id="KW-0645">Protease</keyword>
<sequence>MTNRLPAPPPMTSKMLLMLFLVIAQLLGQTSGQLADVSRWDDHTFDAQATVAVARSLRPQLSAKEARPSPLFEPQDDGSPWERSASTPRRYVSPFQVARLVLQMGAYGRFELVTGVTATLSSLYFPGLYPPYQWKTWQLTAEDEQATLRMTCDTYELGKGDRLVLRDSVRGRRTYYSPGDPPPDVTQPFILLELRSRSEGRLRCSVKAVRVEGGSQLGQVTPRPVVPFEVGVALNQTRQVDRPVDLNDPICGKVQTNVRIVGGEVVPRKALPWMVGITSLIGRGPYCGGSIINERFILTAAHCVKNREASRISVLVRKYKRYRDEDQIRFYVKQIIKHPDYNKIRSDSDIAILELRDTLRELISSEDGRVRPICLPSAACGGGSGPAEACLTGRTSLIAGWGLLRQDSLDYPDVALQVELPVLSNDKCAEDYANEPFVITSNMVCAGLPEGGKDTCQGDSGGPMMLRDSATKVHTLVGVVSFGKGCAQRGFPGVYARVSEYLPWIRENTVL</sequence>
<accession>A0A6A4V1N3</accession>
<name>A0A6A4V1N3_AMPAM</name>
<evidence type="ECO:0000313" key="14">
    <source>
        <dbReference type="EMBL" id="KAF0288616.1"/>
    </source>
</evidence>
<keyword evidence="7" id="KW-1015">Disulfide bond</keyword>
<reference evidence="14 15" key="1">
    <citation type="submission" date="2019-07" db="EMBL/GenBank/DDBJ databases">
        <title>Draft genome assembly of a fouling barnacle, Amphibalanus amphitrite (Darwin, 1854): The first reference genome for Thecostraca.</title>
        <authorList>
            <person name="Kim W."/>
        </authorList>
    </citation>
    <scope>NUCLEOTIDE SEQUENCE [LARGE SCALE GENOMIC DNA]</scope>
    <source>
        <strain evidence="14">SNU_AA5</strain>
        <tissue evidence="14">Soma without cirri and trophi</tissue>
    </source>
</reference>
<comment type="caution">
    <text evidence="14">The sequence shown here is derived from an EMBL/GenBank/DDBJ whole genome shotgun (WGS) entry which is preliminary data.</text>
</comment>
<evidence type="ECO:0000259" key="13">
    <source>
        <dbReference type="PROSITE" id="PS50240"/>
    </source>
</evidence>
<keyword evidence="3 12" id="KW-0732">Signal</keyword>
<feature type="domain" description="Peptidase S1" evidence="13">
    <location>
        <begin position="260"/>
        <end position="510"/>
    </location>
</feature>
<evidence type="ECO:0000256" key="2">
    <source>
        <dbReference type="ARBA" id="ARBA00022670"/>
    </source>
</evidence>
<feature type="signal peptide" evidence="12">
    <location>
        <begin position="1"/>
        <end position="32"/>
    </location>
</feature>
<keyword evidence="6 10" id="KW-0720">Serine protease</keyword>
<dbReference type="SMART" id="SM00020">
    <property type="entry name" value="Tryp_SPc"/>
    <property type="match status" value="1"/>
</dbReference>
<dbReference type="PANTHER" id="PTHR24252:SF7">
    <property type="entry name" value="HYALIN"/>
    <property type="match status" value="1"/>
</dbReference>
<evidence type="ECO:0000256" key="8">
    <source>
        <dbReference type="ARBA" id="ARBA00052079"/>
    </source>
</evidence>
<dbReference type="Gene3D" id="2.40.10.10">
    <property type="entry name" value="Trypsin-like serine proteases"/>
    <property type="match status" value="1"/>
</dbReference>
<dbReference type="InterPro" id="IPR033116">
    <property type="entry name" value="TRYPSIN_SER"/>
</dbReference>
<dbReference type="GO" id="GO:0006508">
    <property type="term" value="P:proteolysis"/>
    <property type="evidence" value="ECO:0007669"/>
    <property type="project" value="UniProtKB-KW"/>
</dbReference>
<dbReference type="InterPro" id="IPR009003">
    <property type="entry name" value="Peptidase_S1_PA"/>
</dbReference>
<dbReference type="InterPro" id="IPR018114">
    <property type="entry name" value="TRYPSIN_HIS"/>
</dbReference>
<evidence type="ECO:0000256" key="4">
    <source>
        <dbReference type="ARBA" id="ARBA00022801"/>
    </source>
</evidence>
<dbReference type="PROSITE" id="PS00134">
    <property type="entry name" value="TRYPSIN_HIS"/>
    <property type="match status" value="1"/>
</dbReference>
<evidence type="ECO:0000256" key="12">
    <source>
        <dbReference type="SAM" id="SignalP"/>
    </source>
</evidence>
<evidence type="ECO:0000256" key="11">
    <source>
        <dbReference type="SAM" id="MobiDB-lite"/>
    </source>
</evidence>
<organism evidence="14 15">
    <name type="scientific">Amphibalanus amphitrite</name>
    <name type="common">Striped barnacle</name>
    <name type="synonym">Balanus amphitrite</name>
    <dbReference type="NCBI Taxonomy" id="1232801"/>
    <lineage>
        <taxon>Eukaryota</taxon>
        <taxon>Metazoa</taxon>
        <taxon>Ecdysozoa</taxon>
        <taxon>Arthropoda</taxon>
        <taxon>Crustacea</taxon>
        <taxon>Multicrustacea</taxon>
        <taxon>Cirripedia</taxon>
        <taxon>Thoracica</taxon>
        <taxon>Thoracicalcarea</taxon>
        <taxon>Balanomorpha</taxon>
        <taxon>Balanoidea</taxon>
        <taxon>Balanidae</taxon>
        <taxon>Amphibalaninae</taxon>
        <taxon>Amphibalanus</taxon>
    </lineage>
</organism>
<dbReference type="EMBL" id="VIIS01002094">
    <property type="protein sequence ID" value="KAF0288616.1"/>
    <property type="molecule type" value="Genomic_DNA"/>
</dbReference>
<dbReference type="EC" id="3.4.21.84" evidence="9"/>
<keyword evidence="5" id="KW-0353">Hemolymph clotting</keyword>
<dbReference type="InterPro" id="IPR001314">
    <property type="entry name" value="Peptidase_S1A"/>
</dbReference>
<dbReference type="PRINTS" id="PR00722">
    <property type="entry name" value="CHYMOTRYPSIN"/>
</dbReference>
<dbReference type="FunFam" id="2.40.10.10:FF:000120">
    <property type="entry name" value="Putative serine protease"/>
    <property type="match status" value="1"/>
</dbReference>
<dbReference type="SUPFAM" id="SSF49854">
    <property type="entry name" value="Spermadhesin, CUB domain"/>
    <property type="match status" value="1"/>
</dbReference>
<dbReference type="SUPFAM" id="SSF50494">
    <property type="entry name" value="Trypsin-like serine proteases"/>
    <property type="match status" value="1"/>
</dbReference>
<keyword evidence="4 10" id="KW-0378">Hydrolase</keyword>
<dbReference type="Proteomes" id="UP000440578">
    <property type="component" value="Unassembled WGS sequence"/>
</dbReference>
<keyword evidence="15" id="KW-1185">Reference proteome</keyword>